<dbReference type="KEGG" id="ccb:Clocel_4343"/>
<dbReference type="AlphaFoldDB" id="D9SP98"/>
<name>D9SP98_CLOC7</name>
<feature type="transmembrane region" description="Helical" evidence="1">
    <location>
        <begin position="12"/>
        <end position="34"/>
    </location>
</feature>
<keyword evidence="1" id="KW-0472">Membrane</keyword>
<feature type="transmembrane region" description="Helical" evidence="1">
    <location>
        <begin position="71"/>
        <end position="91"/>
    </location>
</feature>
<reference evidence="2 3" key="1">
    <citation type="submission" date="2010-08" db="EMBL/GenBank/DDBJ databases">
        <title>Complete sequence of Clostridium cellulovorans 743B.</title>
        <authorList>
            <consortium name="US DOE Joint Genome Institute"/>
            <person name="Lucas S."/>
            <person name="Copeland A."/>
            <person name="Lapidus A."/>
            <person name="Cheng J.-F."/>
            <person name="Bruce D."/>
            <person name="Goodwin L."/>
            <person name="Pitluck S."/>
            <person name="Chertkov O."/>
            <person name="Detter J.C."/>
            <person name="Han C."/>
            <person name="Tapia R."/>
            <person name="Land M."/>
            <person name="Hauser L."/>
            <person name="Chang Y.-J."/>
            <person name="Jeffries C."/>
            <person name="Kyrpides N."/>
            <person name="Ivanova N."/>
            <person name="Mikhailova N."/>
            <person name="Hemme C.L."/>
            <person name="Woyke T."/>
        </authorList>
    </citation>
    <scope>NUCLEOTIDE SEQUENCE [LARGE SCALE GENOMIC DNA]</scope>
    <source>
        <strain evidence="3">ATCC 35296 / DSM 3052 / OCM 3 / 743B</strain>
    </source>
</reference>
<keyword evidence="1" id="KW-1133">Transmembrane helix</keyword>
<dbReference type="HOGENOM" id="CLU_2408020_0_0_9"/>
<evidence type="ECO:0000313" key="2">
    <source>
        <dbReference type="EMBL" id="ADL54000.1"/>
    </source>
</evidence>
<organism evidence="2 3">
    <name type="scientific">Clostridium cellulovorans (strain ATCC 35296 / DSM 3052 / OCM 3 / 743B)</name>
    <dbReference type="NCBI Taxonomy" id="573061"/>
    <lineage>
        <taxon>Bacteria</taxon>
        <taxon>Bacillati</taxon>
        <taxon>Bacillota</taxon>
        <taxon>Clostridia</taxon>
        <taxon>Eubacteriales</taxon>
        <taxon>Clostridiaceae</taxon>
        <taxon>Clostridium</taxon>
    </lineage>
</organism>
<keyword evidence="1" id="KW-0812">Transmembrane</keyword>
<evidence type="ECO:0000313" key="3">
    <source>
        <dbReference type="Proteomes" id="UP000002730"/>
    </source>
</evidence>
<evidence type="ECO:0000256" key="1">
    <source>
        <dbReference type="SAM" id="Phobius"/>
    </source>
</evidence>
<gene>
    <name evidence="2" type="ordered locus">Clocel_4343</name>
</gene>
<sequence>MTKKSKNTTLALFNVIIFLVGVILFTVALLGLGIDTIVRVYMNLIGEILFIIFFSIAGFSNLKKRRYFEGVVLSMGAIVVLFLAILTIINII</sequence>
<dbReference type="Proteomes" id="UP000002730">
    <property type="component" value="Chromosome"/>
</dbReference>
<keyword evidence="3" id="KW-1185">Reference proteome</keyword>
<accession>D9SP98</accession>
<proteinExistence type="predicted"/>
<dbReference type="RefSeq" id="WP_010074358.1">
    <property type="nucleotide sequence ID" value="NC_014393.1"/>
</dbReference>
<feature type="transmembrane region" description="Helical" evidence="1">
    <location>
        <begin position="40"/>
        <end position="59"/>
    </location>
</feature>
<protein>
    <submittedName>
        <fullName evidence="2">Uncharacterized protein</fullName>
    </submittedName>
</protein>
<dbReference type="EMBL" id="CP002160">
    <property type="protein sequence ID" value="ADL54000.1"/>
    <property type="molecule type" value="Genomic_DNA"/>
</dbReference>